<dbReference type="RefSeq" id="WP_180702724.1">
    <property type="nucleotide sequence ID" value="NZ_LN555523.1"/>
</dbReference>
<dbReference type="KEGG" id="ril:CRIB_201"/>
<sequence>MKEIKEHELLHPVESNLLIDLVEGQYIAIGEKKTVRKVFDDLIKKIENLTRGI</sequence>
<gene>
    <name evidence="1" type="ORF">CRIB_201</name>
</gene>
<evidence type="ECO:0000313" key="1">
    <source>
        <dbReference type="EMBL" id="CED92958.1"/>
    </source>
</evidence>
<reference evidence="1 2" key="1">
    <citation type="submission" date="2014-04" db="EMBL/GenBank/DDBJ databases">
        <authorList>
            <person name="Hornung B.V."/>
        </authorList>
    </citation>
    <scope>NUCLEOTIDE SEQUENCE [LARGE SCALE GENOMIC DNA]</scope>
    <source>
        <strain evidence="1 2">CRIB</strain>
    </source>
</reference>
<evidence type="ECO:0000313" key="2">
    <source>
        <dbReference type="Proteomes" id="UP000245622"/>
    </source>
</evidence>
<organism evidence="1 2">
    <name type="scientific">Romboutsia ilealis</name>
    <dbReference type="NCBI Taxonomy" id="1115758"/>
    <lineage>
        <taxon>Bacteria</taxon>
        <taxon>Bacillati</taxon>
        <taxon>Bacillota</taxon>
        <taxon>Clostridia</taxon>
        <taxon>Peptostreptococcales</taxon>
        <taxon>Peptostreptococcaceae</taxon>
        <taxon>Romboutsia</taxon>
    </lineage>
</organism>
<dbReference type="AlphaFoldDB" id="A0A1V1HYA6"/>
<name>A0A1V1HYA6_9FIRM</name>
<dbReference type="GeneID" id="82204383"/>
<accession>A0A1V1HYA6</accession>
<proteinExistence type="predicted"/>
<keyword evidence="2" id="KW-1185">Reference proteome</keyword>
<dbReference type="Proteomes" id="UP000245622">
    <property type="component" value="Chromosome 1"/>
</dbReference>
<protein>
    <submittedName>
        <fullName evidence="1">Uncharacterized protein</fullName>
    </submittedName>
</protein>
<dbReference type="EMBL" id="LN555523">
    <property type="protein sequence ID" value="CED92958.1"/>
    <property type="molecule type" value="Genomic_DNA"/>
</dbReference>